<protein>
    <submittedName>
        <fullName evidence="3 4">Secreted protein</fullName>
    </submittedName>
</protein>
<accession>A0A914UUJ2</accession>
<dbReference type="Proteomes" id="UP000887566">
    <property type="component" value="Unplaced"/>
</dbReference>
<dbReference type="WBParaSite" id="PSAMB.scaffold1273size33495.g12090.t1">
    <property type="protein sequence ID" value="PSAMB.scaffold1273size33495.g12090.t1"/>
    <property type="gene ID" value="PSAMB.scaffold1273size33495.g12090"/>
</dbReference>
<organism evidence="2 4">
    <name type="scientific">Plectus sambesii</name>
    <dbReference type="NCBI Taxonomy" id="2011161"/>
    <lineage>
        <taxon>Eukaryota</taxon>
        <taxon>Metazoa</taxon>
        <taxon>Ecdysozoa</taxon>
        <taxon>Nematoda</taxon>
        <taxon>Chromadorea</taxon>
        <taxon>Plectida</taxon>
        <taxon>Plectina</taxon>
        <taxon>Plectoidea</taxon>
        <taxon>Plectidae</taxon>
        <taxon>Plectus</taxon>
    </lineage>
</organism>
<dbReference type="WBParaSite" id="PSAMB.scaffold1184size34806.g11604.t1">
    <property type="protein sequence ID" value="PSAMB.scaffold1184size34806.g11604.t1"/>
    <property type="gene ID" value="PSAMB.scaffold1184size34806.g11604"/>
</dbReference>
<evidence type="ECO:0000256" key="1">
    <source>
        <dbReference type="SAM" id="SignalP"/>
    </source>
</evidence>
<keyword evidence="1" id="KW-0732">Signal</keyword>
<sequence length="80" mass="8801">MKLNLIIAMLIALTVSSLAETRLRFKRQSYLPLAAVLEGKPPKYVDGLNQGGLGPDPFFHPQGGLYQNPAAAPWPWNQGR</sequence>
<evidence type="ECO:0000313" key="3">
    <source>
        <dbReference type="WBParaSite" id="PSAMB.scaffold1184size34806.g11604.t1"/>
    </source>
</evidence>
<feature type="chain" id="PRO_5041111635" evidence="1">
    <location>
        <begin position="20"/>
        <end position="80"/>
    </location>
</feature>
<proteinExistence type="predicted"/>
<name>A0A914UUJ2_9BILA</name>
<reference evidence="3 4" key="1">
    <citation type="submission" date="2022-11" db="UniProtKB">
        <authorList>
            <consortium name="WormBaseParasite"/>
        </authorList>
    </citation>
    <scope>IDENTIFICATION</scope>
</reference>
<feature type="signal peptide" evidence="1">
    <location>
        <begin position="1"/>
        <end position="19"/>
    </location>
</feature>
<evidence type="ECO:0000313" key="2">
    <source>
        <dbReference type="Proteomes" id="UP000887566"/>
    </source>
</evidence>
<keyword evidence="2" id="KW-1185">Reference proteome</keyword>
<evidence type="ECO:0000313" key="4">
    <source>
        <dbReference type="WBParaSite" id="PSAMB.scaffold1273size33495.g12090.t1"/>
    </source>
</evidence>
<dbReference type="AlphaFoldDB" id="A0A914UUJ2"/>